<reference evidence="1 2" key="1">
    <citation type="submission" date="2024-04" db="EMBL/GenBank/DDBJ databases">
        <authorList>
            <person name="Fracassetti M."/>
        </authorList>
    </citation>
    <scope>NUCLEOTIDE SEQUENCE [LARGE SCALE GENOMIC DNA]</scope>
</reference>
<dbReference type="EMBL" id="OZ034813">
    <property type="protein sequence ID" value="CAL1357287.1"/>
    <property type="molecule type" value="Genomic_DNA"/>
</dbReference>
<keyword evidence="2" id="KW-1185">Reference proteome</keyword>
<evidence type="ECO:0000313" key="1">
    <source>
        <dbReference type="EMBL" id="CAL1357287.1"/>
    </source>
</evidence>
<dbReference type="Proteomes" id="UP001497516">
    <property type="component" value="Chromosome 1"/>
</dbReference>
<protein>
    <submittedName>
        <fullName evidence="1">Uncharacterized protein</fullName>
    </submittedName>
</protein>
<gene>
    <name evidence="1" type="ORF">LTRI10_LOCUS4933</name>
</gene>
<name>A0AAV2CMX7_9ROSI</name>
<dbReference type="AlphaFoldDB" id="A0AAV2CMX7"/>
<accession>A0AAV2CMX7</accession>
<organism evidence="1 2">
    <name type="scientific">Linum trigynum</name>
    <dbReference type="NCBI Taxonomy" id="586398"/>
    <lineage>
        <taxon>Eukaryota</taxon>
        <taxon>Viridiplantae</taxon>
        <taxon>Streptophyta</taxon>
        <taxon>Embryophyta</taxon>
        <taxon>Tracheophyta</taxon>
        <taxon>Spermatophyta</taxon>
        <taxon>Magnoliopsida</taxon>
        <taxon>eudicotyledons</taxon>
        <taxon>Gunneridae</taxon>
        <taxon>Pentapetalae</taxon>
        <taxon>rosids</taxon>
        <taxon>fabids</taxon>
        <taxon>Malpighiales</taxon>
        <taxon>Linaceae</taxon>
        <taxon>Linum</taxon>
    </lineage>
</organism>
<proteinExistence type="predicted"/>
<sequence length="75" mass="8633">MIGFGMDLRGNTVRIHQDQDGFLKWGTKKVMEDVLHEVDWNHVDVCFHSYCHGMQSTYEVLVGPAESCKDFEAKD</sequence>
<evidence type="ECO:0000313" key="2">
    <source>
        <dbReference type="Proteomes" id="UP001497516"/>
    </source>
</evidence>